<dbReference type="EMBL" id="VSRR010012891">
    <property type="protein sequence ID" value="MPC55100.1"/>
    <property type="molecule type" value="Genomic_DNA"/>
</dbReference>
<organism evidence="1 2">
    <name type="scientific">Portunus trituberculatus</name>
    <name type="common">Swimming crab</name>
    <name type="synonym">Neptunus trituberculatus</name>
    <dbReference type="NCBI Taxonomy" id="210409"/>
    <lineage>
        <taxon>Eukaryota</taxon>
        <taxon>Metazoa</taxon>
        <taxon>Ecdysozoa</taxon>
        <taxon>Arthropoda</taxon>
        <taxon>Crustacea</taxon>
        <taxon>Multicrustacea</taxon>
        <taxon>Malacostraca</taxon>
        <taxon>Eumalacostraca</taxon>
        <taxon>Eucarida</taxon>
        <taxon>Decapoda</taxon>
        <taxon>Pleocyemata</taxon>
        <taxon>Brachyura</taxon>
        <taxon>Eubrachyura</taxon>
        <taxon>Portunoidea</taxon>
        <taxon>Portunidae</taxon>
        <taxon>Portuninae</taxon>
        <taxon>Portunus</taxon>
    </lineage>
</organism>
<gene>
    <name evidence="1" type="ORF">E2C01_049034</name>
</gene>
<evidence type="ECO:0000313" key="2">
    <source>
        <dbReference type="Proteomes" id="UP000324222"/>
    </source>
</evidence>
<evidence type="ECO:0000313" key="1">
    <source>
        <dbReference type="EMBL" id="MPC55100.1"/>
    </source>
</evidence>
<dbReference type="Proteomes" id="UP000324222">
    <property type="component" value="Unassembled WGS sequence"/>
</dbReference>
<protein>
    <submittedName>
        <fullName evidence="1">Uncharacterized protein</fullName>
    </submittedName>
</protein>
<name>A0A5B7G4L0_PORTR</name>
<reference evidence="1 2" key="1">
    <citation type="submission" date="2019-05" db="EMBL/GenBank/DDBJ databases">
        <title>Another draft genome of Portunus trituberculatus and its Hox gene families provides insights of decapod evolution.</title>
        <authorList>
            <person name="Jeong J.-H."/>
            <person name="Song I."/>
            <person name="Kim S."/>
            <person name="Choi T."/>
            <person name="Kim D."/>
            <person name="Ryu S."/>
            <person name="Kim W."/>
        </authorList>
    </citation>
    <scope>NUCLEOTIDE SEQUENCE [LARGE SCALE GENOMIC DNA]</scope>
    <source>
        <tissue evidence="1">Muscle</tissue>
    </source>
</reference>
<accession>A0A5B7G4L0</accession>
<sequence length="71" mass="8499">MHLELGCYSYSLPERPTDAHLSLSSRLFQFDGLWYQVEMVANNYMEAKKCITLDFRWNGRYSMARMRLNEL</sequence>
<comment type="caution">
    <text evidence="1">The sequence shown here is derived from an EMBL/GenBank/DDBJ whole genome shotgun (WGS) entry which is preliminary data.</text>
</comment>
<proteinExistence type="predicted"/>
<keyword evidence="2" id="KW-1185">Reference proteome</keyword>
<dbReference type="AlphaFoldDB" id="A0A5B7G4L0"/>